<name>A0ABD2Q586_9PLAT</name>
<comment type="caution">
    <text evidence="1">The sequence shown here is derived from an EMBL/GenBank/DDBJ whole genome shotgun (WGS) entry which is preliminary data.</text>
</comment>
<protein>
    <submittedName>
        <fullName evidence="1">Uncharacterized protein</fullName>
    </submittedName>
</protein>
<proteinExistence type="predicted"/>
<evidence type="ECO:0000313" key="2">
    <source>
        <dbReference type="Proteomes" id="UP001626550"/>
    </source>
</evidence>
<organism evidence="1 2">
    <name type="scientific">Cichlidogyrus casuarinus</name>
    <dbReference type="NCBI Taxonomy" id="1844966"/>
    <lineage>
        <taxon>Eukaryota</taxon>
        <taxon>Metazoa</taxon>
        <taxon>Spiralia</taxon>
        <taxon>Lophotrochozoa</taxon>
        <taxon>Platyhelminthes</taxon>
        <taxon>Monogenea</taxon>
        <taxon>Monopisthocotylea</taxon>
        <taxon>Dactylogyridea</taxon>
        <taxon>Ancyrocephalidae</taxon>
        <taxon>Cichlidogyrus</taxon>
    </lineage>
</organism>
<accession>A0ABD2Q586</accession>
<evidence type="ECO:0000313" key="1">
    <source>
        <dbReference type="EMBL" id="KAL3314583.1"/>
    </source>
</evidence>
<keyword evidence="2" id="KW-1185">Reference proteome</keyword>
<reference evidence="1 2" key="1">
    <citation type="submission" date="2024-11" db="EMBL/GenBank/DDBJ databases">
        <title>Adaptive evolution of stress response genes in parasites aligns with host niche diversity.</title>
        <authorList>
            <person name="Hahn C."/>
            <person name="Resl P."/>
        </authorList>
    </citation>
    <scope>NUCLEOTIDE SEQUENCE [LARGE SCALE GENOMIC DNA]</scope>
    <source>
        <strain evidence="1">EGGRZ-B1_66</strain>
        <tissue evidence="1">Body</tissue>
    </source>
</reference>
<dbReference type="AlphaFoldDB" id="A0ABD2Q586"/>
<gene>
    <name evidence="1" type="ORF">Ciccas_006791</name>
</gene>
<sequence>MTFVAVEVYRGLVDFVTAPLRVYRLHYDCINQAKVNAKKINLGLREKQAERRLQLQKVYEDPNQQIADKEAEYVQL</sequence>
<dbReference type="Proteomes" id="UP001626550">
    <property type="component" value="Unassembled WGS sequence"/>
</dbReference>
<dbReference type="EMBL" id="JBJKFK010000955">
    <property type="protein sequence ID" value="KAL3314583.1"/>
    <property type="molecule type" value="Genomic_DNA"/>
</dbReference>